<keyword evidence="2" id="KW-1185">Reference proteome</keyword>
<gene>
    <name evidence="1" type="ORF">ACFOX0_19860</name>
</gene>
<sequence length="111" mass="12148">MENARADIDALADRLGWSEDPTRPGRESMAQVLAALRTLGCGTDVEVFLPFARAAEAVVDTEMDLLHTGGSDVRASAVIRGVLFDVMMSLMLRTVRQQRVAERLHRPGQAL</sequence>
<reference evidence="2" key="1">
    <citation type="journal article" date="2019" name="Int. J. Syst. Evol. Microbiol.">
        <title>The Global Catalogue of Microorganisms (GCM) 10K type strain sequencing project: providing services to taxonomists for standard genome sequencing and annotation.</title>
        <authorList>
            <consortium name="The Broad Institute Genomics Platform"/>
            <consortium name="The Broad Institute Genome Sequencing Center for Infectious Disease"/>
            <person name="Wu L."/>
            <person name="Ma J."/>
        </authorList>
    </citation>
    <scope>NUCLEOTIDE SEQUENCE [LARGE SCALE GENOMIC DNA]</scope>
    <source>
        <strain evidence="2">2902at01</strain>
    </source>
</reference>
<comment type="caution">
    <text evidence="1">The sequence shown here is derived from an EMBL/GenBank/DDBJ whole genome shotgun (WGS) entry which is preliminary data.</text>
</comment>
<evidence type="ECO:0000313" key="1">
    <source>
        <dbReference type="EMBL" id="MFC4108174.1"/>
    </source>
</evidence>
<name>A0ABV8KPZ5_9ACTN</name>
<proteinExistence type="predicted"/>
<dbReference type="Proteomes" id="UP001595868">
    <property type="component" value="Unassembled WGS sequence"/>
</dbReference>
<dbReference type="EMBL" id="JBHSBN010000014">
    <property type="protein sequence ID" value="MFC4108174.1"/>
    <property type="molecule type" value="Genomic_DNA"/>
</dbReference>
<organism evidence="1 2">
    <name type="scientific">Micromonospora zhanjiangensis</name>
    <dbReference type="NCBI Taxonomy" id="1522057"/>
    <lineage>
        <taxon>Bacteria</taxon>
        <taxon>Bacillati</taxon>
        <taxon>Actinomycetota</taxon>
        <taxon>Actinomycetes</taxon>
        <taxon>Micromonosporales</taxon>
        <taxon>Micromonosporaceae</taxon>
        <taxon>Micromonospora</taxon>
    </lineage>
</organism>
<evidence type="ECO:0000313" key="2">
    <source>
        <dbReference type="Proteomes" id="UP001595868"/>
    </source>
</evidence>
<protein>
    <submittedName>
        <fullName evidence="1">Uncharacterized protein</fullName>
    </submittedName>
</protein>
<dbReference type="RefSeq" id="WP_377548401.1">
    <property type="nucleotide sequence ID" value="NZ_JBHSBN010000014.1"/>
</dbReference>
<accession>A0ABV8KPZ5</accession>